<dbReference type="RefSeq" id="WP_071654557.1">
    <property type="nucleotide sequence ID" value="NZ_MLCF01000002.1"/>
</dbReference>
<dbReference type="AlphaFoldDB" id="A0A1J7BL98"/>
<comment type="caution">
    <text evidence="1">The sequence shown here is derived from an EMBL/GenBank/DDBJ whole genome shotgun (WGS) entry which is preliminary data.</text>
</comment>
<dbReference type="Proteomes" id="UP000243342">
    <property type="component" value="Unassembled WGS sequence"/>
</dbReference>
<keyword evidence="2" id="KW-1185">Reference proteome</keyword>
<accession>A0A1J7BL98</accession>
<organism evidence="1 2">
    <name type="scientific">Mangrovactinospora gilvigrisea</name>
    <dbReference type="NCBI Taxonomy" id="1428644"/>
    <lineage>
        <taxon>Bacteria</taxon>
        <taxon>Bacillati</taxon>
        <taxon>Actinomycetota</taxon>
        <taxon>Actinomycetes</taxon>
        <taxon>Kitasatosporales</taxon>
        <taxon>Streptomycetaceae</taxon>
        <taxon>Mangrovactinospora</taxon>
    </lineage>
</organism>
<evidence type="ECO:0000313" key="1">
    <source>
        <dbReference type="EMBL" id="OIV39357.1"/>
    </source>
</evidence>
<protein>
    <submittedName>
        <fullName evidence="1">Uncharacterized protein</fullName>
    </submittedName>
</protein>
<dbReference type="EMBL" id="MLCF01000002">
    <property type="protein sequence ID" value="OIV39357.1"/>
    <property type="molecule type" value="Genomic_DNA"/>
</dbReference>
<gene>
    <name evidence="1" type="ORF">BIV57_00480</name>
</gene>
<reference evidence="1 2" key="1">
    <citation type="submission" date="2016-10" db="EMBL/GenBank/DDBJ databases">
        <title>Genome sequence of Streptomyces gilvigriseus MUSC 26.</title>
        <authorList>
            <person name="Lee L.-H."/>
            <person name="Ser H.-L."/>
        </authorList>
    </citation>
    <scope>NUCLEOTIDE SEQUENCE [LARGE SCALE GENOMIC DNA]</scope>
    <source>
        <strain evidence="1 2">MUSC 26</strain>
    </source>
</reference>
<name>A0A1J7BL98_9ACTN</name>
<proteinExistence type="predicted"/>
<dbReference type="STRING" id="1428644.BIV57_00480"/>
<evidence type="ECO:0000313" key="2">
    <source>
        <dbReference type="Proteomes" id="UP000243342"/>
    </source>
</evidence>
<sequence>MPTANPAPHPDAAGADPQMQFLAAVRQAPTAPVYRARIEALLLAAGADRHAEQVCALARRYGTTAPARATAWGMLQVASGLTFHALHRHLAGSHRRDALALLAPIWDPERAWHDPTMVHAAIGLRRTLAPCDPGDPRDALLHDLARYSSAEDPAAWHARIAADGAQWLLHTHHPHWPTLNDAAGTALDHLLNRTPGGPV</sequence>